<evidence type="ECO:0000313" key="1">
    <source>
        <dbReference type="EMBL" id="KDQ14174.1"/>
    </source>
</evidence>
<dbReference type="HOGENOM" id="CLU_1677572_0_0_1"/>
<proteinExistence type="predicted"/>
<protein>
    <submittedName>
        <fullName evidence="1">Uncharacterized protein</fullName>
    </submittedName>
</protein>
<dbReference type="AlphaFoldDB" id="A0A067MF35"/>
<name>A0A067MF35_BOTB1</name>
<keyword evidence="2" id="KW-1185">Reference proteome</keyword>
<accession>A0A067MF35</accession>
<gene>
    <name evidence="1" type="ORF">BOTBODRAFT_352451</name>
</gene>
<evidence type="ECO:0000313" key="2">
    <source>
        <dbReference type="Proteomes" id="UP000027195"/>
    </source>
</evidence>
<dbReference type="Proteomes" id="UP000027195">
    <property type="component" value="Unassembled WGS sequence"/>
</dbReference>
<reference evidence="2" key="1">
    <citation type="journal article" date="2014" name="Proc. Natl. Acad. Sci. U.S.A.">
        <title>Extensive sampling of basidiomycete genomes demonstrates inadequacy of the white-rot/brown-rot paradigm for wood decay fungi.</title>
        <authorList>
            <person name="Riley R."/>
            <person name="Salamov A.A."/>
            <person name="Brown D.W."/>
            <person name="Nagy L.G."/>
            <person name="Floudas D."/>
            <person name="Held B.W."/>
            <person name="Levasseur A."/>
            <person name="Lombard V."/>
            <person name="Morin E."/>
            <person name="Otillar R."/>
            <person name="Lindquist E.A."/>
            <person name="Sun H."/>
            <person name="LaButti K.M."/>
            <person name="Schmutz J."/>
            <person name="Jabbour D."/>
            <person name="Luo H."/>
            <person name="Baker S.E."/>
            <person name="Pisabarro A.G."/>
            <person name="Walton J.D."/>
            <person name="Blanchette R.A."/>
            <person name="Henrissat B."/>
            <person name="Martin F."/>
            <person name="Cullen D."/>
            <person name="Hibbett D.S."/>
            <person name="Grigoriev I.V."/>
        </authorList>
    </citation>
    <scope>NUCLEOTIDE SEQUENCE [LARGE SCALE GENOMIC DNA]</scope>
    <source>
        <strain evidence="2">FD-172 SS1</strain>
    </source>
</reference>
<sequence>MFTDCAYTSVHLGKLKIYTARSREADGVCQRQGGRRARGAILGDARESDWSPASMSSPPLLTTSTSCSKAADLANNLRLGVLKLLHSNSSTYRKASEGTTKLFSPSTSPMPEIDNINVWRSRKPIGWGISSSLARCSPVADVFILSATTFKYAVRGG</sequence>
<organism evidence="1 2">
    <name type="scientific">Botryobasidium botryosum (strain FD-172 SS1)</name>
    <dbReference type="NCBI Taxonomy" id="930990"/>
    <lineage>
        <taxon>Eukaryota</taxon>
        <taxon>Fungi</taxon>
        <taxon>Dikarya</taxon>
        <taxon>Basidiomycota</taxon>
        <taxon>Agaricomycotina</taxon>
        <taxon>Agaricomycetes</taxon>
        <taxon>Cantharellales</taxon>
        <taxon>Botryobasidiaceae</taxon>
        <taxon>Botryobasidium</taxon>
    </lineage>
</organism>
<dbReference type="InParanoid" id="A0A067MF35"/>
<dbReference type="EMBL" id="KL198039">
    <property type="protein sequence ID" value="KDQ14174.1"/>
    <property type="molecule type" value="Genomic_DNA"/>
</dbReference>